<reference evidence="2 3" key="1">
    <citation type="submission" date="2019-09" db="EMBL/GenBank/DDBJ databases">
        <title>Draft genome of the ectomycorrhizal ascomycete Sphaerosporella brunnea.</title>
        <authorList>
            <consortium name="DOE Joint Genome Institute"/>
            <person name="Benucci G.M."/>
            <person name="Marozzi G."/>
            <person name="Antonielli L."/>
            <person name="Sanchez S."/>
            <person name="Marco P."/>
            <person name="Wang X."/>
            <person name="Falini L.B."/>
            <person name="Barry K."/>
            <person name="Haridas S."/>
            <person name="Lipzen A."/>
            <person name="Labutti K."/>
            <person name="Grigoriev I.V."/>
            <person name="Murat C."/>
            <person name="Martin F."/>
            <person name="Albertini E."/>
            <person name="Donnini D."/>
            <person name="Bonito G."/>
        </authorList>
    </citation>
    <scope>NUCLEOTIDE SEQUENCE [LARGE SCALE GENOMIC DNA]</scope>
    <source>
        <strain evidence="2 3">Sb_GMNB300</strain>
    </source>
</reference>
<feature type="transmembrane region" description="Helical" evidence="1">
    <location>
        <begin position="24"/>
        <end position="43"/>
    </location>
</feature>
<evidence type="ECO:0000313" key="3">
    <source>
        <dbReference type="Proteomes" id="UP000326924"/>
    </source>
</evidence>
<dbReference type="InParanoid" id="A0A5J5EYA6"/>
<evidence type="ECO:0000256" key="1">
    <source>
        <dbReference type="SAM" id="Phobius"/>
    </source>
</evidence>
<evidence type="ECO:0000313" key="2">
    <source>
        <dbReference type="EMBL" id="KAA8906501.1"/>
    </source>
</evidence>
<keyword evidence="3" id="KW-1185">Reference proteome</keyword>
<proteinExistence type="predicted"/>
<keyword evidence="1" id="KW-0812">Transmembrane</keyword>
<organism evidence="2 3">
    <name type="scientific">Sphaerosporella brunnea</name>
    <dbReference type="NCBI Taxonomy" id="1250544"/>
    <lineage>
        <taxon>Eukaryota</taxon>
        <taxon>Fungi</taxon>
        <taxon>Dikarya</taxon>
        <taxon>Ascomycota</taxon>
        <taxon>Pezizomycotina</taxon>
        <taxon>Pezizomycetes</taxon>
        <taxon>Pezizales</taxon>
        <taxon>Pyronemataceae</taxon>
        <taxon>Sphaerosporella</taxon>
    </lineage>
</organism>
<dbReference type="Proteomes" id="UP000326924">
    <property type="component" value="Unassembled WGS sequence"/>
</dbReference>
<sequence length="121" mass="13319">MIAGNGAATCNLQVWTKMTRLPGLWLWLELFIALVSLLGELVYRAVDAVDEIHGHTDDPASAYNYGFAAGTRGAMGFDGKDQGSSTSLRTSNWPAPAAQVALLRRCRCRYEVWKEIRSGAW</sequence>
<accession>A0A5J5EYA6</accession>
<gene>
    <name evidence="2" type="ORF">FN846DRAFT_714002</name>
</gene>
<keyword evidence="1" id="KW-1133">Transmembrane helix</keyword>
<dbReference type="EMBL" id="VXIS01000088">
    <property type="protein sequence ID" value="KAA8906501.1"/>
    <property type="molecule type" value="Genomic_DNA"/>
</dbReference>
<name>A0A5J5EYA6_9PEZI</name>
<protein>
    <submittedName>
        <fullName evidence="2">Uncharacterized protein</fullName>
    </submittedName>
</protein>
<comment type="caution">
    <text evidence="2">The sequence shown here is derived from an EMBL/GenBank/DDBJ whole genome shotgun (WGS) entry which is preliminary data.</text>
</comment>
<dbReference type="AlphaFoldDB" id="A0A5J5EYA6"/>
<keyword evidence="1" id="KW-0472">Membrane</keyword>